<dbReference type="AlphaFoldDB" id="A0A1F7JL49"/>
<proteinExistence type="predicted"/>
<comment type="caution">
    <text evidence="2">The sequence shown here is derived from an EMBL/GenBank/DDBJ whole genome shotgun (WGS) entry which is preliminary data.</text>
</comment>
<feature type="domain" description="Glycosyltransferase 2-like" evidence="1">
    <location>
        <begin position="6"/>
        <end position="168"/>
    </location>
</feature>
<gene>
    <name evidence="2" type="ORF">A3J15_03215</name>
</gene>
<dbReference type="Gene3D" id="3.90.550.10">
    <property type="entry name" value="Spore Coat Polysaccharide Biosynthesis Protein SpsA, Chain A"/>
    <property type="match status" value="1"/>
</dbReference>
<protein>
    <recommendedName>
        <fullName evidence="1">Glycosyltransferase 2-like domain-containing protein</fullName>
    </recommendedName>
</protein>
<name>A0A1F7JL49_9BACT</name>
<dbReference type="SUPFAM" id="SSF53448">
    <property type="entry name" value="Nucleotide-diphospho-sugar transferases"/>
    <property type="match status" value="1"/>
</dbReference>
<evidence type="ECO:0000313" key="3">
    <source>
        <dbReference type="Proteomes" id="UP000176376"/>
    </source>
</evidence>
<accession>A0A1F7JL49</accession>
<dbReference type="EMBL" id="MGAY01000040">
    <property type="protein sequence ID" value="OGK56342.1"/>
    <property type="molecule type" value="Genomic_DNA"/>
</dbReference>
<evidence type="ECO:0000259" key="1">
    <source>
        <dbReference type="Pfam" id="PF00535"/>
    </source>
</evidence>
<dbReference type="InterPro" id="IPR001173">
    <property type="entry name" value="Glyco_trans_2-like"/>
</dbReference>
<reference evidence="2 3" key="1">
    <citation type="journal article" date="2016" name="Nat. Commun.">
        <title>Thousands of microbial genomes shed light on interconnected biogeochemical processes in an aquifer system.</title>
        <authorList>
            <person name="Anantharaman K."/>
            <person name="Brown C.T."/>
            <person name="Hug L.A."/>
            <person name="Sharon I."/>
            <person name="Castelle C.J."/>
            <person name="Probst A.J."/>
            <person name="Thomas B.C."/>
            <person name="Singh A."/>
            <person name="Wilkins M.J."/>
            <person name="Karaoz U."/>
            <person name="Brodie E.L."/>
            <person name="Williams K.H."/>
            <person name="Hubbard S.S."/>
            <person name="Banfield J.F."/>
        </authorList>
    </citation>
    <scope>NUCLEOTIDE SEQUENCE [LARGE SCALE GENOMIC DNA]</scope>
</reference>
<dbReference type="Proteomes" id="UP000176376">
    <property type="component" value="Unassembled WGS sequence"/>
</dbReference>
<dbReference type="PANTHER" id="PTHR43179">
    <property type="entry name" value="RHAMNOSYLTRANSFERASE WBBL"/>
    <property type="match status" value="1"/>
</dbReference>
<dbReference type="Pfam" id="PF00535">
    <property type="entry name" value="Glycos_transf_2"/>
    <property type="match status" value="1"/>
</dbReference>
<organism evidence="2 3">
    <name type="scientific">Candidatus Roizmanbacteria bacterium RIFCSPLOWO2_02_FULL_38_10</name>
    <dbReference type="NCBI Taxonomy" id="1802074"/>
    <lineage>
        <taxon>Bacteria</taxon>
        <taxon>Candidatus Roizmaniibacteriota</taxon>
    </lineage>
</organism>
<sequence>MNQVTAIIPTYNNIKGLKYVVGFLQKRKIPTIVVDNKPDDEKLHFAKATRGKADVVYLPQEENLGFARAVNKASKHVKTQWMLILNDDIKFHNPETIEKLYKFVIDNDLMAATPIFVRADGHIENCGYQVLPYGRIKLFKNPPTRQLANQPTIDGLTAACLLINTELFHDTHGFDNSFFAYLEDVDFFLRLKRVGIKFGVCPDLTITHYHMTTSHTMKSFKQWQDLKNWIRLIIKFPDFFPRNPRNLIAIFVERGRNLSGYLKSKFDILRVSLVRDPSIPLSGTRDDN</sequence>
<dbReference type="PANTHER" id="PTHR43179:SF7">
    <property type="entry name" value="RHAMNOSYLTRANSFERASE WBBL"/>
    <property type="match status" value="1"/>
</dbReference>
<dbReference type="STRING" id="1802074.A3J15_03215"/>
<dbReference type="InterPro" id="IPR029044">
    <property type="entry name" value="Nucleotide-diphossugar_trans"/>
</dbReference>
<evidence type="ECO:0000313" key="2">
    <source>
        <dbReference type="EMBL" id="OGK56342.1"/>
    </source>
</evidence>